<feature type="transmembrane region" description="Helical" evidence="2">
    <location>
        <begin position="12"/>
        <end position="31"/>
    </location>
</feature>
<evidence type="ECO:0000256" key="2">
    <source>
        <dbReference type="SAM" id="Phobius"/>
    </source>
</evidence>
<accession>A0A7W9FXM1</accession>
<feature type="transmembrane region" description="Helical" evidence="2">
    <location>
        <begin position="63"/>
        <end position="79"/>
    </location>
</feature>
<evidence type="ECO:0000256" key="1">
    <source>
        <dbReference type="SAM" id="MobiDB-lite"/>
    </source>
</evidence>
<feature type="region of interest" description="Disordered" evidence="1">
    <location>
        <begin position="219"/>
        <end position="244"/>
    </location>
</feature>
<dbReference type="PANTHER" id="PTHR47432">
    <property type="entry name" value="CELL WALL ASSEMBLY REGULATOR SMI1"/>
    <property type="match status" value="1"/>
</dbReference>
<dbReference type="AlphaFoldDB" id="A0A7W9FXM1"/>
<dbReference type="SMART" id="SM00860">
    <property type="entry name" value="SMI1_KNR4"/>
    <property type="match status" value="1"/>
</dbReference>
<dbReference type="PANTHER" id="PTHR47432:SF1">
    <property type="entry name" value="CELL WALL ASSEMBLY REGULATOR SMI1"/>
    <property type="match status" value="1"/>
</dbReference>
<feature type="compositionally biased region" description="Basic residues" evidence="1">
    <location>
        <begin position="233"/>
        <end position="244"/>
    </location>
</feature>
<evidence type="ECO:0000259" key="3">
    <source>
        <dbReference type="SMART" id="SM00860"/>
    </source>
</evidence>
<evidence type="ECO:0000313" key="4">
    <source>
        <dbReference type="EMBL" id="MBB5773464.1"/>
    </source>
</evidence>
<feature type="region of interest" description="Disordered" evidence="1">
    <location>
        <begin position="418"/>
        <end position="438"/>
    </location>
</feature>
<keyword evidence="5" id="KW-1185">Reference proteome</keyword>
<dbReference type="Proteomes" id="UP000579153">
    <property type="component" value="Unassembled WGS sequence"/>
</dbReference>
<dbReference type="Pfam" id="PF09346">
    <property type="entry name" value="SMI1_KNR4"/>
    <property type="match status" value="1"/>
</dbReference>
<dbReference type="SUPFAM" id="SSF160631">
    <property type="entry name" value="SMI1/KNR4-like"/>
    <property type="match status" value="1"/>
</dbReference>
<organism evidence="4 5">
    <name type="scientific">Nonomuraea jabiensis</name>
    <dbReference type="NCBI Taxonomy" id="882448"/>
    <lineage>
        <taxon>Bacteria</taxon>
        <taxon>Bacillati</taxon>
        <taxon>Actinomycetota</taxon>
        <taxon>Actinomycetes</taxon>
        <taxon>Streptosporangiales</taxon>
        <taxon>Streptosporangiaceae</taxon>
        <taxon>Nonomuraea</taxon>
    </lineage>
</organism>
<dbReference type="EMBL" id="JACHMB010000001">
    <property type="protein sequence ID" value="MBB5773464.1"/>
    <property type="molecule type" value="Genomic_DNA"/>
</dbReference>
<feature type="transmembrane region" description="Helical" evidence="2">
    <location>
        <begin position="132"/>
        <end position="150"/>
    </location>
</feature>
<keyword evidence="2" id="KW-0812">Transmembrane</keyword>
<comment type="caution">
    <text evidence="4">The sequence shown here is derived from an EMBL/GenBank/DDBJ whole genome shotgun (WGS) entry which is preliminary data.</text>
</comment>
<keyword evidence="2" id="KW-1133">Transmembrane helix</keyword>
<protein>
    <submittedName>
        <fullName evidence="4">Cell wall assembly regulator SMI1</fullName>
    </submittedName>
</protein>
<dbReference type="InterPro" id="IPR037883">
    <property type="entry name" value="Knr4/Smi1-like_sf"/>
</dbReference>
<dbReference type="RefSeq" id="WP_185067453.1">
    <property type="nucleotide sequence ID" value="NZ_JACHMB010000001.1"/>
</dbReference>
<proteinExistence type="predicted"/>
<sequence length="438" mass="48572">MRPSLPWPWWPIAVITYVAWMPATIITAALFPPEPSGARIDVVPAPYAPMSPVHRVIDDISDISFWPVAFMLWVLAWLAPRRPSARAQLRIGTAAFSILLAELAFSEADTILDDLRTGSPTPLFYEYDLAGLVWFYGPPLLVMVATWSGLRAARGIASLPVQHRPARRGRITFTTVMVLLLATGEAPPPPSVAALPTPTPMPTPTPIPTPIPTPMPTQLVQTPEPEMESIGCRPRRRPPVVRRPARRVTARVNAAWTRLDRWLARHAPRTYQELNPPAKPRDIADAEARMGVRFPDDLKASLLRHDGAKFGKGSFFFVYRLTPVDEIVNDWKISCEVAEDVAPSGSKEPKGYVDPEGFWWHGSAIPFAMDGGGDNLVLDGKGRVGHFFHEEGLTFEGSWAWPSYLDFLEDVADALESGEPLRDSPHSVTPEGDLDWTY</sequence>
<dbReference type="Gene3D" id="3.40.1580.10">
    <property type="entry name" value="SMI1/KNR4-like"/>
    <property type="match status" value="1"/>
</dbReference>
<feature type="domain" description="Knr4/Smi1-like" evidence="3">
    <location>
        <begin position="277"/>
        <end position="410"/>
    </location>
</feature>
<evidence type="ECO:0000313" key="5">
    <source>
        <dbReference type="Proteomes" id="UP000579153"/>
    </source>
</evidence>
<name>A0A7W9FXM1_9ACTN</name>
<keyword evidence="2" id="KW-0472">Membrane</keyword>
<gene>
    <name evidence="4" type="ORF">HD596_000220</name>
</gene>
<dbReference type="InterPro" id="IPR051873">
    <property type="entry name" value="KNR4/SMI1_regulator"/>
</dbReference>
<reference evidence="4 5" key="1">
    <citation type="submission" date="2020-08" db="EMBL/GenBank/DDBJ databases">
        <title>Sequencing the genomes of 1000 actinobacteria strains.</title>
        <authorList>
            <person name="Klenk H.-P."/>
        </authorList>
    </citation>
    <scope>NUCLEOTIDE SEQUENCE [LARGE SCALE GENOMIC DNA]</scope>
    <source>
        <strain evidence="4 5">DSM 45507</strain>
    </source>
</reference>
<dbReference type="InterPro" id="IPR018958">
    <property type="entry name" value="Knr4/Smi1-like_dom"/>
</dbReference>